<proteinExistence type="predicted"/>
<dbReference type="EMBL" id="CAADFJ010000077">
    <property type="protein sequence ID" value="VFK01949.1"/>
    <property type="molecule type" value="Genomic_DNA"/>
</dbReference>
<evidence type="ECO:0000313" key="3">
    <source>
        <dbReference type="EMBL" id="VFJ95904.1"/>
    </source>
</evidence>
<evidence type="ECO:0000313" key="4">
    <source>
        <dbReference type="EMBL" id="VFK01949.1"/>
    </source>
</evidence>
<reference evidence="3" key="1">
    <citation type="submission" date="2019-02" db="EMBL/GenBank/DDBJ databases">
        <authorList>
            <person name="Gruber-Vodicka R. H."/>
            <person name="Seah K. B. B."/>
        </authorList>
    </citation>
    <scope>NUCLEOTIDE SEQUENCE</scope>
    <source>
        <strain evidence="4">BECK_SA2B12</strain>
        <strain evidence="2">BECK_SA2B15</strain>
        <strain evidence="3">BECK_SA2B20</strain>
    </source>
</reference>
<dbReference type="EMBL" id="CAADFI010000084">
    <property type="protein sequence ID" value="VFJ95904.1"/>
    <property type="molecule type" value="Genomic_DNA"/>
</dbReference>
<organism evidence="3">
    <name type="scientific">Candidatus Kentrum eta</name>
    <dbReference type="NCBI Taxonomy" id="2126337"/>
    <lineage>
        <taxon>Bacteria</taxon>
        <taxon>Pseudomonadati</taxon>
        <taxon>Pseudomonadota</taxon>
        <taxon>Gammaproteobacteria</taxon>
        <taxon>Candidatus Kentrum</taxon>
    </lineage>
</organism>
<sequence length="72" mass="8031">MERSWIVPNVFVGDAFRQALLANPTVARKNPTPKSKEEPTRPDQTIDASLLPADIEAMGLAFETVPRKMPRL</sequence>
<feature type="region of interest" description="Disordered" evidence="1">
    <location>
        <begin position="23"/>
        <end position="47"/>
    </location>
</feature>
<accession>A0A450UTM4</accession>
<gene>
    <name evidence="2" type="ORF">BECKH772A_GA0070896_100809</name>
    <name evidence="3" type="ORF">BECKH772B_GA0070898_1008410</name>
    <name evidence="4" type="ORF">BECKH772C_GA0070978_100779</name>
</gene>
<dbReference type="AlphaFoldDB" id="A0A450UTM4"/>
<protein>
    <submittedName>
        <fullName evidence="3">Uncharacterized protein</fullName>
    </submittedName>
</protein>
<evidence type="ECO:0000256" key="1">
    <source>
        <dbReference type="SAM" id="MobiDB-lite"/>
    </source>
</evidence>
<dbReference type="EMBL" id="CAADFG010000080">
    <property type="protein sequence ID" value="VFJ94976.1"/>
    <property type="molecule type" value="Genomic_DNA"/>
</dbReference>
<name>A0A450UTM4_9GAMM</name>
<evidence type="ECO:0000313" key="2">
    <source>
        <dbReference type="EMBL" id="VFJ94976.1"/>
    </source>
</evidence>